<evidence type="ECO:0000313" key="1">
    <source>
        <dbReference type="EMBL" id="SNY87938.1"/>
    </source>
</evidence>
<dbReference type="EMBL" id="OBEG01000005">
    <property type="protein sequence ID" value="SNY87938.1"/>
    <property type="molecule type" value="Genomic_DNA"/>
</dbReference>
<name>A0A285LSR6_9NOCA</name>
<dbReference type="Proteomes" id="UP000219565">
    <property type="component" value="Unassembled WGS sequence"/>
</dbReference>
<dbReference type="RefSeq" id="WP_097246906.1">
    <property type="nucleotide sequence ID" value="NZ_OBEG01000005.1"/>
</dbReference>
<accession>A0A285LSR6</accession>
<proteinExistence type="predicted"/>
<dbReference type="OrthoDB" id="4549526at2"/>
<organism evidence="1 2">
    <name type="scientific">Nocardia amikacinitolerans</name>
    <dbReference type="NCBI Taxonomy" id="756689"/>
    <lineage>
        <taxon>Bacteria</taxon>
        <taxon>Bacillati</taxon>
        <taxon>Actinomycetota</taxon>
        <taxon>Actinomycetes</taxon>
        <taxon>Mycobacteriales</taxon>
        <taxon>Nocardiaceae</taxon>
        <taxon>Nocardia</taxon>
    </lineage>
</organism>
<gene>
    <name evidence="1" type="ORF">SAMN04244553_4898</name>
</gene>
<dbReference type="STRING" id="1379680.GCA_001612615_02954"/>
<keyword evidence="2" id="KW-1185">Reference proteome</keyword>
<evidence type="ECO:0000313" key="2">
    <source>
        <dbReference type="Proteomes" id="UP000219565"/>
    </source>
</evidence>
<sequence length="220" mass="23792">MAEIEGVREWLDRSAEFLRGQIRWFAAQILPGSAPYVVIPKHPSQVDWADPPRHRFEAVANLSGPPDPSRADRAAQVLHTAGWAVQVQRDPQAPTVVVVRGDREGYRLQARIEDGFGGIVLLGETPNIQLYQPDPPPARPAPAVTPDTVSAGAVLCYECDGHGVCPTCHGTGWTKAPTASGRHRCPTCQGSRACPICGGAGELRITELSDDDRVHYPHIS</sequence>
<reference evidence="1 2" key="1">
    <citation type="submission" date="2017-09" db="EMBL/GenBank/DDBJ databases">
        <authorList>
            <person name="Ehlers B."/>
            <person name="Leendertz F.H."/>
        </authorList>
    </citation>
    <scope>NUCLEOTIDE SEQUENCE [LARGE SCALE GENOMIC DNA]</scope>
    <source>
        <strain evidence="1 2">DSM 45537</strain>
    </source>
</reference>
<dbReference type="AlphaFoldDB" id="A0A285LSR6"/>
<protein>
    <submittedName>
        <fullName evidence="1">Uncharacterized protein</fullName>
    </submittedName>
</protein>